<organism evidence="2 3">
    <name type="scientific">Coptis chinensis</name>
    <dbReference type="NCBI Taxonomy" id="261450"/>
    <lineage>
        <taxon>Eukaryota</taxon>
        <taxon>Viridiplantae</taxon>
        <taxon>Streptophyta</taxon>
        <taxon>Embryophyta</taxon>
        <taxon>Tracheophyta</taxon>
        <taxon>Spermatophyta</taxon>
        <taxon>Magnoliopsida</taxon>
        <taxon>Ranunculales</taxon>
        <taxon>Ranunculaceae</taxon>
        <taxon>Coptidoideae</taxon>
        <taxon>Coptis</taxon>
    </lineage>
</organism>
<name>A0A835I0R5_9MAGN</name>
<dbReference type="Proteomes" id="UP000631114">
    <property type="component" value="Unassembled WGS sequence"/>
</dbReference>
<evidence type="ECO:0000313" key="3">
    <source>
        <dbReference type="Proteomes" id="UP000631114"/>
    </source>
</evidence>
<dbReference type="PANTHER" id="PTHR23024:SF589">
    <property type="entry name" value="CARBOXYLESTERASE 17-RELATED"/>
    <property type="match status" value="1"/>
</dbReference>
<evidence type="ECO:0000313" key="2">
    <source>
        <dbReference type="EMBL" id="KAF9607602.1"/>
    </source>
</evidence>
<dbReference type="InterPro" id="IPR029058">
    <property type="entry name" value="AB_hydrolase_fold"/>
</dbReference>
<dbReference type="Gene3D" id="3.40.50.1820">
    <property type="entry name" value="alpha/beta hydrolase"/>
    <property type="match status" value="1"/>
</dbReference>
<dbReference type="SUPFAM" id="SSF53474">
    <property type="entry name" value="alpha/beta-Hydrolases"/>
    <property type="match status" value="1"/>
</dbReference>
<dbReference type="EMBL" id="JADFTS010000005">
    <property type="protein sequence ID" value="KAF9607602.1"/>
    <property type="molecule type" value="Genomic_DNA"/>
</dbReference>
<evidence type="ECO:0000259" key="1">
    <source>
        <dbReference type="Pfam" id="PF07859"/>
    </source>
</evidence>
<protein>
    <recommendedName>
        <fullName evidence="1">Alpha/beta hydrolase fold-3 domain-containing protein</fullName>
    </recommendedName>
</protein>
<gene>
    <name evidence="2" type="ORF">IFM89_037530</name>
</gene>
<dbReference type="Pfam" id="PF07859">
    <property type="entry name" value="Abhydrolase_3"/>
    <property type="match status" value="1"/>
</dbReference>
<dbReference type="AlphaFoldDB" id="A0A835I0R5"/>
<dbReference type="GO" id="GO:0016787">
    <property type="term" value="F:hydrolase activity"/>
    <property type="evidence" value="ECO:0007669"/>
    <property type="project" value="InterPro"/>
</dbReference>
<dbReference type="InterPro" id="IPR013094">
    <property type="entry name" value="AB_hydrolase_3"/>
</dbReference>
<feature type="domain" description="Alpha/beta hydrolase fold-3" evidence="1">
    <location>
        <begin position="14"/>
        <end position="146"/>
    </location>
</feature>
<dbReference type="InterPro" id="IPR050466">
    <property type="entry name" value="Carboxylest/Gibb_receptor"/>
</dbReference>
<proteinExistence type="predicted"/>
<reference evidence="2 3" key="1">
    <citation type="submission" date="2020-10" db="EMBL/GenBank/DDBJ databases">
        <title>The Coptis chinensis genome and diversification of protoberbering-type alkaloids.</title>
        <authorList>
            <person name="Wang B."/>
            <person name="Shu S."/>
            <person name="Song C."/>
            <person name="Liu Y."/>
        </authorList>
    </citation>
    <scope>NUCLEOTIDE SEQUENCE [LARGE SCALE GENOMIC DNA]</scope>
    <source>
        <strain evidence="2">HL-2020</strain>
        <tissue evidence="2">Leaf</tissue>
    </source>
</reference>
<dbReference type="PANTHER" id="PTHR23024">
    <property type="entry name" value="ARYLACETAMIDE DEACETYLASE"/>
    <property type="match status" value="1"/>
</dbReference>
<dbReference type="OrthoDB" id="408631at2759"/>
<comment type="caution">
    <text evidence="2">The sequence shown here is derived from an EMBL/GenBank/DDBJ whole genome shotgun (WGS) entry which is preliminary data.</text>
</comment>
<accession>A0A835I0R5</accession>
<keyword evidence="3" id="KW-1185">Reference proteome</keyword>
<sequence length="168" mass="18525">MSFSRLFDPLSNVAGANIVHNIAMPAGEYGLIHGSIIFCAFLGHPYFWGSCRIGSEDSKPDLDQKDFLDRNGLFVSPYGIDDPKNNPMGPNAPSLAGLGCTRVLVSVAANDILRDRGRLYCDELRKSGWKGEVELFEVDGENHAFHIFDPDCENAVVFKHLASFLNHP</sequence>